<proteinExistence type="predicted"/>
<evidence type="ECO:0008006" key="4">
    <source>
        <dbReference type="Google" id="ProtNLM"/>
    </source>
</evidence>
<evidence type="ECO:0000313" key="2">
    <source>
        <dbReference type="EMBL" id="AXF57085.1"/>
    </source>
</evidence>
<organism evidence="2 3">
    <name type="scientific">Salicibibacter kimchii</name>
    <dbReference type="NCBI Taxonomy" id="2099786"/>
    <lineage>
        <taxon>Bacteria</taxon>
        <taxon>Bacillati</taxon>
        <taxon>Bacillota</taxon>
        <taxon>Bacilli</taxon>
        <taxon>Bacillales</taxon>
        <taxon>Bacillaceae</taxon>
        <taxon>Salicibibacter</taxon>
    </lineage>
</organism>
<accession>A0A345C1K4</accession>
<keyword evidence="1" id="KW-1133">Transmembrane helix</keyword>
<dbReference type="KEGG" id="rue:DT065_14475"/>
<name>A0A345C1K4_9BACI</name>
<evidence type="ECO:0000256" key="1">
    <source>
        <dbReference type="SAM" id="Phobius"/>
    </source>
</evidence>
<evidence type="ECO:0000313" key="3">
    <source>
        <dbReference type="Proteomes" id="UP000252100"/>
    </source>
</evidence>
<feature type="transmembrane region" description="Helical" evidence="1">
    <location>
        <begin position="203"/>
        <end position="224"/>
    </location>
</feature>
<feature type="transmembrane region" description="Helical" evidence="1">
    <location>
        <begin position="133"/>
        <end position="155"/>
    </location>
</feature>
<gene>
    <name evidence="2" type="ORF">DT065_14475</name>
</gene>
<dbReference type="AlphaFoldDB" id="A0A345C1K4"/>
<dbReference type="EMBL" id="CP031092">
    <property type="protein sequence ID" value="AXF57085.1"/>
    <property type="molecule type" value="Genomic_DNA"/>
</dbReference>
<keyword evidence="1" id="KW-0472">Membrane</keyword>
<feature type="transmembrane region" description="Helical" evidence="1">
    <location>
        <begin position="109"/>
        <end position="127"/>
    </location>
</feature>
<feature type="transmembrane region" description="Helical" evidence="1">
    <location>
        <begin position="55"/>
        <end position="74"/>
    </location>
</feature>
<keyword evidence="3" id="KW-1185">Reference proteome</keyword>
<dbReference type="Proteomes" id="UP000252100">
    <property type="component" value="Chromosome"/>
</dbReference>
<feature type="transmembrane region" description="Helical" evidence="1">
    <location>
        <begin position="12"/>
        <end position="32"/>
    </location>
</feature>
<keyword evidence="1" id="KW-0812">Transmembrane</keyword>
<sequence>MPKITFFDRSDRFLIPFLILLAIGTAFIYPLLPDSVAIQFNPATSEVSSIVHKSFGTWGSMGLMVILLFICNATKFLPPIRPLFDHETPSAQQIEAANASNAMLIRIKCAIIIAVTALHIGKILFNLDVLPYPIFSLLTIGFVILMLLYMARLIVRFNPPVNLWEEAQPTEVKKVANRYIAIGITVMAASLASMRFFNSTELLLPWVVLTTIFTPLALVAFGIVKAKKKWEQIEAG</sequence>
<reference evidence="2 3" key="1">
    <citation type="journal article" date="2018" name="J. Microbiol.">
        <title>Salicibibacter kimchii gen. nov., sp. nov., a moderately halophilic and alkalitolerant bacterium in the family Bacillaceae, isolated from kimchi.</title>
        <authorList>
            <person name="Jang J.Y."/>
            <person name="Oh Y.J."/>
            <person name="Lim S.K."/>
            <person name="Park H.K."/>
            <person name="Lee C."/>
            <person name="Kim J.Y."/>
            <person name="Lee M.A."/>
            <person name="Choi H.J."/>
        </authorList>
    </citation>
    <scope>NUCLEOTIDE SEQUENCE [LARGE SCALE GENOMIC DNA]</scope>
    <source>
        <strain evidence="2 3">NKC1-1</strain>
    </source>
</reference>
<feature type="transmembrane region" description="Helical" evidence="1">
    <location>
        <begin position="176"/>
        <end position="197"/>
    </location>
</feature>
<protein>
    <recommendedName>
        <fullName evidence="4">DUF1648 domain-containing protein</fullName>
    </recommendedName>
</protein>